<proteinExistence type="predicted"/>
<dbReference type="Proteomes" id="UP001161247">
    <property type="component" value="Chromosome 1"/>
</dbReference>
<evidence type="ECO:0000313" key="3">
    <source>
        <dbReference type="Proteomes" id="UP001161247"/>
    </source>
</evidence>
<organism evidence="2 3">
    <name type="scientific">Oldenlandia corymbosa var. corymbosa</name>
    <dbReference type="NCBI Taxonomy" id="529605"/>
    <lineage>
        <taxon>Eukaryota</taxon>
        <taxon>Viridiplantae</taxon>
        <taxon>Streptophyta</taxon>
        <taxon>Embryophyta</taxon>
        <taxon>Tracheophyta</taxon>
        <taxon>Spermatophyta</taxon>
        <taxon>Magnoliopsida</taxon>
        <taxon>eudicotyledons</taxon>
        <taxon>Gunneridae</taxon>
        <taxon>Pentapetalae</taxon>
        <taxon>asterids</taxon>
        <taxon>lamiids</taxon>
        <taxon>Gentianales</taxon>
        <taxon>Rubiaceae</taxon>
        <taxon>Rubioideae</taxon>
        <taxon>Spermacoceae</taxon>
        <taxon>Hedyotis-Oldenlandia complex</taxon>
        <taxon>Oldenlandia</taxon>
    </lineage>
</organism>
<name>A0AAV1C2L0_OLDCO</name>
<gene>
    <name evidence="2" type="ORF">OLC1_LOCUS2044</name>
</gene>
<dbReference type="Gene3D" id="3.90.550.10">
    <property type="entry name" value="Spore Coat Polysaccharide Biosynthesis Protein SpsA, Chain A"/>
    <property type="match status" value="1"/>
</dbReference>
<evidence type="ECO:0000256" key="1">
    <source>
        <dbReference type="SAM" id="SignalP"/>
    </source>
</evidence>
<dbReference type="PANTHER" id="PTHR35723">
    <property type="entry name" value="POLYPHOSPHATIDYLINOSITOL PHOSPHATASE"/>
    <property type="match status" value="1"/>
</dbReference>
<keyword evidence="3" id="KW-1185">Reference proteome</keyword>
<feature type="chain" id="PRO_5043762883" evidence="1">
    <location>
        <begin position="31"/>
        <end position="394"/>
    </location>
</feature>
<dbReference type="AlphaFoldDB" id="A0AAV1C2L0"/>
<evidence type="ECO:0000313" key="2">
    <source>
        <dbReference type="EMBL" id="CAI9089761.1"/>
    </source>
</evidence>
<keyword evidence="1" id="KW-0732">Signal</keyword>
<dbReference type="SUPFAM" id="SSF53448">
    <property type="entry name" value="Nucleotide-diphospho-sugar transferases"/>
    <property type="match status" value="1"/>
</dbReference>
<feature type="signal peptide" evidence="1">
    <location>
        <begin position="1"/>
        <end position="30"/>
    </location>
</feature>
<dbReference type="EMBL" id="OX459118">
    <property type="protein sequence ID" value="CAI9089761.1"/>
    <property type="molecule type" value="Genomic_DNA"/>
</dbReference>
<protein>
    <submittedName>
        <fullName evidence="2">OLC1v1024397C3</fullName>
    </submittedName>
</protein>
<accession>A0AAV1C2L0</accession>
<reference evidence="2" key="1">
    <citation type="submission" date="2023-03" db="EMBL/GenBank/DDBJ databases">
        <authorList>
            <person name="Julca I."/>
        </authorList>
    </citation>
    <scope>NUCLEOTIDE SEQUENCE</scope>
</reference>
<sequence>MSRKMRVCSGWKRLLFCLPLVFLLPHLISVSKLQQQITSPDLHTNKPQKSNHLILGPAAGVGLADRLQCQGIRALNRTQFSSFTDASTYRDRISFVTVFTMYNSSVNGQNSEKFRHLVTIGNTSYNKVERSLAILDVFINFIQVSVPRSNIIILTDPSSELPVHRDRVVMNPIQGEYSRDKLMLQRIRSYIAFLETKLEENSQVQGSKNHYIFTDSDMAVVGDLGQFFHDFPNFHLALTFRNNKEQPLNSGFIAVRGTAEGMTRAKAFLQEVLKVYSSKFMKASRMLGDQLALAWVVKSEPSFDARMFTKKHPFLHEVSGASVLFLPCAIYNWTPPEGAGQFHGMPLDVKVVHFKGSRKRLMLEAWNFLKSSSDNDISDMLCLVLSSGRTKYDF</sequence>
<dbReference type="InterPro" id="IPR029044">
    <property type="entry name" value="Nucleotide-diphossugar_trans"/>
</dbReference>